<evidence type="ECO:0000313" key="1">
    <source>
        <dbReference type="EMBL" id="KZS17214.1"/>
    </source>
</evidence>
<dbReference type="Proteomes" id="UP000076858">
    <property type="component" value="Unassembled WGS sequence"/>
</dbReference>
<reference evidence="1 2" key="1">
    <citation type="submission" date="2016-03" db="EMBL/GenBank/DDBJ databases">
        <title>EvidentialGene: Evidence-directed Construction of Genes on Genomes.</title>
        <authorList>
            <person name="Gilbert D.G."/>
            <person name="Choi J.-H."/>
            <person name="Mockaitis K."/>
            <person name="Colbourne J."/>
            <person name="Pfrender M."/>
        </authorList>
    </citation>
    <scope>NUCLEOTIDE SEQUENCE [LARGE SCALE GENOMIC DNA]</scope>
    <source>
        <strain evidence="1 2">Xinb3</strain>
        <tissue evidence="1">Complete organism</tissue>
    </source>
</reference>
<keyword evidence="2" id="KW-1185">Reference proteome</keyword>
<dbReference type="OrthoDB" id="6330977at2759"/>
<accession>A0A0P5Z985</accession>
<gene>
    <name evidence="1" type="ORF">APZ42_016816</name>
</gene>
<dbReference type="PROSITE" id="PS51257">
    <property type="entry name" value="PROKAR_LIPOPROTEIN"/>
    <property type="match status" value="1"/>
</dbReference>
<name>A0A0P5Z985_9CRUS</name>
<evidence type="ECO:0000313" key="2">
    <source>
        <dbReference type="Proteomes" id="UP000076858"/>
    </source>
</evidence>
<proteinExistence type="predicted"/>
<dbReference type="EMBL" id="LRGB01000642">
    <property type="protein sequence ID" value="KZS17214.1"/>
    <property type="molecule type" value="Genomic_DNA"/>
</dbReference>
<organism evidence="1 2">
    <name type="scientific">Daphnia magna</name>
    <dbReference type="NCBI Taxonomy" id="35525"/>
    <lineage>
        <taxon>Eukaryota</taxon>
        <taxon>Metazoa</taxon>
        <taxon>Ecdysozoa</taxon>
        <taxon>Arthropoda</taxon>
        <taxon>Crustacea</taxon>
        <taxon>Branchiopoda</taxon>
        <taxon>Diplostraca</taxon>
        <taxon>Cladocera</taxon>
        <taxon>Anomopoda</taxon>
        <taxon>Daphniidae</taxon>
        <taxon>Daphnia</taxon>
    </lineage>
</organism>
<sequence length="194" mass="22622">MNKIQSSKMFPGLLSKLSFLGQQLIVSSCINFGTFTLLPDCTRIEDSSTGFYDKCMIHYHHFLLIWWLNFVMCILSLTLAFDYRHCVLRSLVVFILTIWEFTFIHSSATDDFLMPLFVIFFRSLIFGLLLWDIIVDIDFRNCVTLVCDHFVGEIVNPFFDFLEEYVNAIDDLPWVWNLIDGLDEISKLALCTNV</sequence>
<comment type="caution">
    <text evidence="1">The sequence shown here is derived from an EMBL/GenBank/DDBJ whole genome shotgun (WGS) entry which is preliminary data.</text>
</comment>
<dbReference type="AlphaFoldDB" id="A0A0P5Z985"/>
<protein>
    <submittedName>
        <fullName evidence="1">Uncharacterized protein</fullName>
    </submittedName>
</protein>